<name>A0A8H9NSA1_9ENTR</name>
<dbReference type="InterPro" id="IPR003314">
    <property type="entry name" value="Mu-type_HTH"/>
</dbReference>
<accession>A0A8H9NSA1</accession>
<dbReference type="PROSITE" id="PS51702">
    <property type="entry name" value="HTH_MU"/>
    <property type="match status" value="1"/>
</dbReference>
<dbReference type="InterPro" id="IPR036388">
    <property type="entry name" value="WH-like_DNA-bd_sf"/>
</dbReference>
<comment type="caution">
    <text evidence="3">The sequence shown here is derived from an EMBL/GenBank/DDBJ whole genome shotgun (WGS) entry which is preliminary data.</text>
</comment>
<evidence type="ECO:0000313" key="3">
    <source>
        <dbReference type="EMBL" id="HAT1584519.1"/>
    </source>
</evidence>
<dbReference type="SUPFAM" id="SSF46955">
    <property type="entry name" value="Putative DNA-binding domain"/>
    <property type="match status" value="1"/>
</dbReference>
<reference evidence="3" key="1">
    <citation type="journal article" date="2018" name="Genome Biol.">
        <title>SKESA: strategic k-mer extension for scrupulous assemblies.</title>
        <authorList>
            <person name="Souvorov A."/>
            <person name="Agarwala R."/>
            <person name="Lipman D.J."/>
        </authorList>
    </citation>
    <scope>NUCLEOTIDE SEQUENCE</scope>
    <source>
        <strain evidence="3">YDC697-2</strain>
    </source>
</reference>
<dbReference type="Proteomes" id="UP000864563">
    <property type="component" value="Unassembled WGS sequence"/>
</dbReference>
<dbReference type="Gene3D" id="1.10.10.10">
    <property type="entry name" value="Winged helix-like DNA-binding domain superfamily/Winged helix DNA-binding domain"/>
    <property type="match status" value="1"/>
</dbReference>
<proteinExistence type="predicted"/>
<evidence type="ECO:0000256" key="1">
    <source>
        <dbReference type="SAM" id="MobiDB-lite"/>
    </source>
</evidence>
<feature type="compositionally biased region" description="Polar residues" evidence="1">
    <location>
        <begin position="152"/>
        <end position="163"/>
    </location>
</feature>
<feature type="region of interest" description="Disordered" evidence="1">
    <location>
        <begin position="142"/>
        <end position="163"/>
    </location>
</feature>
<dbReference type="RefSeq" id="WP_077764452.1">
    <property type="nucleotide sequence ID" value="NZ_JAAMQE010000001.1"/>
</dbReference>
<reference evidence="3" key="2">
    <citation type="submission" date="2020-11" db="EMBL/GenBank/DDBJ databases">
        <authorList>
            <consortium name="NCBI Pathogen Detection Project"/>
        </authorList>
    </citation>
    <scope>NUCLEOTIDE SEQUENCE</scope>
    <source>
        <strain evidence="3">YDC697-2</strain>
    </source>
</reference>
<dbReference type="EMBL" id="DACSDU010000002">
    <property type="protein sequence ID" value="HAT1584519.1"/>
    <property type="molecule type" value="Genomic_DNA"/>
</dbReference>
<organism evidence="3">
    <name type="scientific">Citrobacter farmeri</name>
    <dbReference type="NCBI Taxonomy" id="67824"/>
    <lineage>
        <taxon>Bacteria</taxon>
        <taxon>Pseudomonadati</taxon>
        <taxon>Pseudomonadota</taxon>
        <taxon>Gammaproteobacteria</taxon>
        <taxon>Enterobacterales</taxon>
        <taxon>Enterobacteriaceae</taxon>
        <taxon>Citrobacter</taxon>
    </lineage>
</organism>
<dbReference type="AlphaFoldDB" id="A0A8H9NSA1"/>
<feature type="domain" description="HTH Mu-type" evidence="2">
    <location>
        <begin position="4"/>
        <end position="73"/>
    </location>
</feature>
<protein>
    <recommendedName>
        <fullName evidence="2">HTH Mu-type domain-containing protein</fullName>
    </recommendedName>
</protein>
<sequence>MMNEQTWFTAQECAGMPGFPSGVSNVRKQLEKLAEGLDGVRRKRGGTKATEYHISILPARTQNYLGYSNKGQPSMGVEDFKTKSGLANDEKQALWMMIYQGMTEAQREAVMEIFITGGLKMLMPAVLELSDSNPVRQKEIFGQCDSIEKDSPASNVSTQNKAG</sequence>
<evidence type="ECO:0000259" key="2">
    <source>
        <dbReference type="PROSITE" id="PS51702"/>
    </source>
</evidence>
<dbReference type="GO" id="GO:0003677">
    <property type="term" value="F:DNA binding"/>
    <property type="evidence" value="ECO:0007669"/>
    <property type="project" value="InterPro"/>
</dbReference>
<dbReference type="InterPro" id="IPR009061">
    <property type="entry name" value="DNA-bd_dom_put_sf"/>
</dbReference>
<gene>
    <name evidence="3" type="ORF">I8Y00_000822</name>
</gene>
<dbReference type="Pfam" id="PF02316">
    <property type="entry name" value="HTH_Tnp_Mu_1"/>
    <property type="match status" value="1"/>
</dbReference>